<keyword evidence="4" id="KW-1185">Reference proteome</keyword>
<feature type="compositionally biased region" description="Polar residues" evidence="1">
    <location>
        <begin position="97"/>
        <end position="111"/>
    </location>
</feature>
<comment type="caution">
    <text evidence="3">The sequence shown here is derived from an EMBL/GenBank/DDBJ whole genome shotgun (WGS) entry which is preliminary data.</text>
</comment>
<keyword evidence="2" id="KW-0812">Transmembrane</keyword>
<organism evidence="3 4">
    <name type="scientific">Portunus trituberculatus</name>
    <name type="common">Swimming crab</name>
    <name type="synonym">Neptunus trituberculatus</name>
    <dbReference type="NCBI Taxonomy" id="210409"/>
    <lineage>
        <taxon>Eukaryota</taxon>
        <taxon>Metazoa</taxon>
        <taxon>Ecdysozoa</taxon>
        <taxon>Arthropoda</taxon>
        <taxon>Crustacea</taxon>
        <taxon>Multicrustacea</taxon>
        <taxon>Malacostraca</taxon>
        <taxon>Eumalacostraca</taxon>
        <taxon>Eucarida</taxon>
        <taxon>Decapoda</taxon>
        <taxon>Pleocyemata</taxon>
        <taxon>Brachyura</taxon>
        <taxon>Eubrachyura</taxon>
        <taxon>Portunoidea</taxon>
        <taxon>Portunidae</taxon>
        <taxon>Portuninae</taxon>
        <taxon>Portunus</taxon>
    </lineage>
</organism>
<evidence type="ECO:0000313" key="3">
    <source>
        <dbReference type="EMBL" id="MPC98752.1"/>
    </source>
</evidence>
<proteinExistence type="predicted"/>
<accession>A0A5B7JRP4</accession>
<dbReference type="AlphaFoldDB" id="A0A5B7JRP4"/>
<dbReference type="Proteomes" id="UP000324222">
    <property type="component" value="Unassembled WGS sequence"/>
</dbReference>
<evidence type="ECO:0000256" key="1">
    <source>
        <dbReference type="SAM" id="MobiDB-lite"/>
    </source>
</evidence>
<reference evidence="3 4" key="1">
    <citation type="submission" date="2019-05" db="EMBL/GenBank/DDBJ databases">
        <title>Another draft genome of Portunus trituberculatus and its Hox gene families provides insights of decapod evolution.</title>
        <authorList>
            <person name="Jeong J.-H."/>
            <person name="Song I."/>
            <person name="Kim S."/>
            <person name="Choi T."/>
            <person name="Kim D."/>
            <person name="Ryu S."/>
            <person name="Kim W."/>
        </authorList>
    </citation>
    <scope>NUCLEOTIDE SEQUENCE [LARGE SCALE GENOMIC DNA]</scope>
    <source>
        <tissue evidence="3">Muscle</tissue>
    </source>
</reference>
<feature type="region of interest" description="Disordered" evidence="1">
    <location>
        <begin position="89"/>
        <end position="111"/>
    </location>
</feature>
<feature type="transmembrane region" description="Helical" evidence="2">
    <location>
        <begin position="27"/>
        <end position="44"/>
    </location>
</feature>
<gene>
    <name evidence="3" type="ORF">E2C01_094133</name>
</gene>
<name>A0A5B7JRP4_PORTR</name>
<evidence type="ECO:0000313" key="4">
    <source>
        <dbReference type="Proteomes" id="UP000324222"/>
    </source>
</evidence>
<keyword evidence="2" id="KW-0472">Membrane</keyword>
<evidence type="ECO:0000256" key="2">
    <source>
        <dbReference type="SAM" id="Phobius"/>
    </source>
</evidence>
<dbReference type="EMBL" id="VSRR010115417">
    <property type="protein sequence ID" value="MPC98752.1"/>
    <property type="molecule type" value="Genomic_DNA"/>
</dbReference>
<protein>
    <submittedName>
        <fullName evidence="3">Uncharacterized protein</fullName>
    </submittedName>
</protein>
<sequence length="111" mass="11777">MGERRVAEAWGGRGKCYLSPRGTSTRVVTFGIYMCFGVTLILFCDARCQQGPSHGATVSSWTLRQEAVEAAWKVDQCGLGLVCCGQTATAPLASRDPPSSSLDEINGMTSG</sequence>
<keyword evidence="2" id="KW-1133">Transmembrane helix</keyword>